<keyword evidence="4" id="KW-1185">Reference proteome</keyword>
<evidence type="ECO:0000259" key="2">
    <source>
        <dbReference type="Pfam" id="PF09084"/>
    </source>
</evidence>
<dbReference type="Pfam" id="PF09084">
    <property type="entry name" value="NMT1"/>
    <property type="match status" value="1"/>
</dbReference>
<keyword evidence="1" id="KW-0732">Signal</keyword>
<organism evidence="3 4">
    <name type="scientific">Winogradskya humida</name>
    <dbReference type="NCBI Taxonomy" id="113566"/>
    <lineage>
        <taxon>Bacteria</taxon>
        <taxon>Bacillati</taxon>
        <taxon>Actinomycetota</taxon>
        <taxon>Actinomycetes</taxon>
        <taxon>Micromonosporales</taxon>
        <taxon>Micromonosporaceae</taxon>
        <taxon>Winogradskya</taxon>
    </lineage>
</organism>
<proteinExistence type="predicted"/>
<dbReference type="PROSITE" id="PS51318">
    <property type="entry name" value="TAT"/>
    <property type="match status" value="1"/>
</dbReference>
<feature type="chain" id="PRO_5045748802" evidence="1">
    <location>
        <begin position="32"/>
        <end position="345"/>
    </location>
</feature>
<dbReference type="Gene3D" id="3.40.190.10">
    <property type="entry name" value="Periplasmic binding protein-like II"/>
    <property type="match status" value="2"/>
</dbReference>
<name>A0ABQ4A3M7_9ACTN</name>
<dbReference type="Proteomes" id="UP000603200">
    <property type="component" value="Unassembled WGS sequence"/>
</dbReference>
<dbReference type="InterPro" id="IPR015168">
    <property type="entry name" value="SsuA/THI5"/>
</dbReference>
<dbReference type="InterPro" id="IPR027939">
    <property type="entry name" value="NMT1/THI5"/>
</dbReference>
<gene>
    <name evidence="3" type="ORF">Ahu01nite_085590</name>
</gene>
<dbReference type="PANTHER" id="PTHR31528">
    <property type="entry name" value="4-AMINO-5-HYDROXYMETHYL-2-METHYLPYRIMIDINE PHOSPHATE SYNTHASE THI11-RELATED"/>
    <property type="match status" value="1"/>
</dbReference>
<feature type="domain" description="SsuA/THI5-like" evidence="2">
    <location>
        <begin position="61"/>
        <end position="274"/>
    </location>
</feature>
<evidence type="ECO:0000256" key="1">
    <source>
        <dbReference type="SAM" id="SignalP"/>
    </source>
</evidence>
<evidence type="ECO:0000313" key="3">
    <source>
        <dbReference type="EMBL" id="GIE25457.1"/>
    </source>
</evidence>
<sequence length="345" mass="36666">MTSTVTSLTSPFTRRRALIAAATASVALAVAACGGTDDKDEAAGSGGGLRKIQVALDWTPNTNHTGLYVAQSKGYFKAHGLEVEIVQPGDADPGTLVAADKIPFAVSAQEALTQARAQGAPLVSVAAVIQHNTSGFASPKDRGLTRPAQYAGKTYGGFGGAIEEPLLKSIVQADGGDASAIKTVNVGDADFFAATKKGIDFEWIFYGWTGIEAELRNAPVNIQYVKDYNPALDFYTPILITNEKRISQDPELVKSFVAAASEGYGYAAKNPADAASILLAAAPDLDKDLVGKSQAWLSPKYQDDAARWGEQKPEVWTNFSQWLLDQKVLTTKVDATKAYTNDFLP</sequence>
<dbReference type="PANTHER" id="PTHR31528:SF3">
    <property type="entry name" value="THIAMINE BIOSYNTHESIS PROTEIN HI_0357-RELATED"/>
    <property type="match status" value="1"/>
</dbReference>
<comment type="caution">
    <text evidence="3">The sequence shown here is derived from an EMBL/GenBank/DDBJ whole genome shotgun (WGS) entry which is preliminary data.</text>
</comment>
<dbReference type="EMBL" id="BOMN01000122">
    <property type="protein sequence ID" value="GIE25457.1"/>
    <property type="molecule type" value="Genomic_DNA"/>
</dbReference>
<feature type="signal peptide" evidence="1">
    <location>
        <begin position="1"/>
        <end position="31"/>
    </location>
</feature>
<evidence type="ECO:0000313" key="4">
    <source>
        <dbReference type="Proteomes" id="UP000603200"/>
    </source>
</evidence>
<dbReference type="SUPFAM" id="SSF53850">
    <property type="entry name" value="Periplasmic binding protein-like II"/>
    <property type="match status" value="1"/>
</dbReference>
<reference evidence="3 4" key="1">
    <citation type="submission" date="2021-01" db="EMBL/GenBank/DDBJ databases">
        <title>Whole genome shotgun sequence of Actinoplanes humidus NBRC 14915.</title>
        <authorList>
            <person name="Komaki H."/>
            <person name="Tamura T."/>
        </authorList>
    </citation>
    <scope>NUCLEOTIDE SEQUENCE [LARGE SCALE GENOMIC DNA]</scope>
    <source>
        <strain evidence="3 4">NBRC 14915</strain>
    </source>
</reference>
<dbReference type="RefSeq" id="WP_203842406.1">
    <property type="nucleotide sequence ID" value="NZ_BAAATV010000023.1"/>
</dbReference>
<protein>
    <submittedName>
        <fullName evidence="3">ABC transporter substrate-binding protein</fullName>
    </submittedName>
</protein>
<accession>A0ABQ4A3M7</accession>
<dbReference type="InterPro" id="IPR006311">
    <property type="entry name" value="TAT_signal"/>
</dbReference>